<dbReference type="Proteomes" id="UP001500305">
    <property type="component" value="Unassembled WGS sequence"/>
</dbReference>
<accession>A0ABP5QAN4</accession>
<feature type="compositionally biased region" description="Basic and acidic residues" evidence="1">
    <location>
        <begin position="686"/>
        <end position="702"/>
    </location>
</feature>
<dbReference type="RefSeq" id="WP_344634426.1">
    <property type="nucleotide sequence ID" value="NZ_BAAATR010000002.1"/>
</dbReference>
<protein>
    <recommendedName>
        <fullName evidence="2">Outer membrane channel protein CpnT-like N-terminal domain-containing protein</fullName>
    </recommendedName>
</protein>
<sequence>MIELPSDLAEVLKDVQGNEHGADIVFPNGNEELLAELAAAWQTWHQAADPAIRSIVSSARTAMANMSGSAADAFQQYYEKYAARDDSHAATTLDASLAVAQSFDGANRAVTQTKQEMIRELEYAKEYIASHPGGKHDDVAQSEGIKNAVTAYHTYIGEVGQNVDGMLRQSAGHVEAMNGAAKAATLHGASGGGTGTSGTTRGGPGLGGSGVPAPGRPGAPGSLPGAPGAPAMPGTQTLSAPGALAPSLDPSLPTADGGPDGAPGGGSGHGSGGPGAALPGMISPRLPGGADGHGSYGFNGGSGSTGGPGGPGAALPGMISPRLPGGADGQGSYGSDGGSGGTGGRGDGRCLPGMRPFTAPTPQFQPYDPGANGGVPHFKPLSGDSRPNLSLDGLGNLPNGTETTAGPGLKPWGSGDLPGQGSHGTGGSFGLATPFGSGGSGGALGGAPKGALGGKGSLGGGLGGGVGGGAGGAAAFGGLGGSSAGGAGRAGASGGSGLAGRGIAGSGVAGRAGGLAGGGAGAAGGAAGRTTGPAGMGGAHMPGGMGGGKRDGRRGTKFVRPTRFGAEGEEEEELLLSDSGVLGQATRHEGDRRWQRMRQRWLDAVRTDAPIPAAAEGPEPEPEKQQQEILTQLASAVLGPEAAAKLAPTEGAEAPSGGDGGSAGPTGSTGEAKTAAEPTESAADAYLDRARDVAARRGRPDAEPAPAASAGAPAASMGAPAEAAEGAKPERGKIREEGGYQVPSPFLRAALAKLATAGAFETPAG</sequence>
<dbReference type="EMBL" id="BAAATR010000002">
    <property type="protein sequence ID" value="GAA2227775.1"/>
    <property type="molecule type" value="Genomic_DNA"/>
</dbReference>
<feature type="compositionally biased region" description="Gly residues" evidence="1">
    <location>
        <begin position="326"/>
        <end position="345"/>
    </location>
</feature>
<gene>
    <name evidence="3" type="ORF">GCM10010430_04130</name>
</gene>
<evidence type="ECO:0000313" key="4">
    <source>
        <dbReference type="Proteomes" id="UP001500305"/>
    </source>
</evidence>
<feature type="region of interest" description="Disordered" evidence="1">
    <location>
        <begin position="533"/>
        <end position="566"/>
    </location>
</feature>
<feature type="compositionally biased region" description="Low complexity" evidence="1">
    <location>
        <begin position="219"/>
        <end position="234"/>
    </location>
</feature>
<feature type="compositionally biased region" description="Low complexity" evidence="1">
    <location>
        <begin position="704"/>
        <end position="724"/>
    </location>
</feature>
<feature type="compositionally biased region" description="Gly residues" evidence="1">
    <location>
        <begin position="534"/>
        <end position="547"/>
    </location>
</feature>
<keyword evidence="4" id="KW-1185">Reference proteome</keyword>
<feature type="compositionally biased region" description="Gly residues" evidence="1">
    <location>
        <begin position="416"/>
        <end position="429"/>
    </location>
</feature>
<dbReference type="Pfam" id="PF25547">
    <property type="entry name" value="WXG100_2"/>
    <property type="match status" value="1"/>
</dbReference>
<comment type="caution">
    <text evidence="3">The sequence shown here is derived from an EMBL/GenBank/DDBJ whole genome shotgun (WGS) entry which is preliminary data.</text>
</comment>
<evidence type="ECO:0000313" key="3">
    <source>
        <dbReference type="EMBL" id="GAA2227775.1"/>
    </source>
</evidence>
<feature type="compositionally biased region" description="Basic and acidic residues" evidence="1">
    <location>
        <begin position="725"/>
        <end position="738"/>
    </location>
</feature>
<feature type="compositionally biased region" description="Gly residues" evidence="1">
    <location>
        <begin position="289"/>
        <end position="312"/>
    </location>
</feature>
<evidence type="ECO:0000256" key="1">
    <source>
        <dbReference type="SAM" id="MobiDB-lite"/>
    </source>
</evidence>
<feature type="region of interest" description="Disordered" evidence="1">
    <location>
        <begin position="185"/>
        <end position="433"/>
    </location>
</feature>
<evidence type="ECO:0000259" key="2">
    <source>
        <dbReference type="Pfam" id="PF25547"/>
    </source>
</evidence>
<feature type="domain" description="Outer membrane channel protein CpnT-like N-terminal" evidence="2">
    <location>
        <begin position="9"/>
        <end position="122"/>
    </location>
</feature>
<feature type="region of interest" description="Disordered" evidence="1">
    <location>
        <begin position="605"/>
        <end position="741"/>
    </location>
</feature>
<organism evidence="3 4">
    <name type="scientific">Kitasatospora cystarginea</name>
    <dbReference type="NCBI Taxonomy" id="58350"/>
    <lineage>
        <taxon>Bacteria</taxon>
        <taxon>Bacillati</taxon>
        <taxon>Actinomycetota</taxon>
        <taxon>Actinomycetes</taxon>
        <taxon>Kitasatosporales</taxon>
        <taxon>Streptomycetaceae</taxon>
        <taxon>Kitasatospora</taxon>
    </lineage>
</organism>
<feature type="compositionally biased region" description="Gly residues" evidence="1">
    <location>
        <begin position="258"/>
        <end position="275"/>
    </location>
</feature>
<name>A0ABP5QAN4_9ACTN</name>
<proteinExistence type="predicted"/>
<dbReference type="InterPro" id="IPR057746">
    <property type="entry name" value="CpnT-like_N"/>
</dbReference>
<feature type="compositionally biased region" description="Gly residues" evidence="1">
    <location>
        <begin position="189"/>
        <end position="210"/>
    </location>
</feature>
<reference evidence="4" key="1">
    <citation type="journal article" date="2019" name="Int. J. Syst. Evol. Microbiol.">
        <title>The Global Catalogue of Microorganisms (GCM) 10K type strain sequencing project: providing services to taxonomists for standard genome sequencing and annotation.</title>
        <authorList>
            <consortium name="The Broad Institute Genomics Platform"/>
            <consortium name="The Broad Institute Genome Sequencing Center for Infectious Disease"/>
            <person name="Wu L."/>
            <person name="Ma J."/>
        </authorList>
    </citation>
    <scope>NUCLEOTIDE SEQUENCE [LARGE SCALE GENOMIC DNA]</scope>
    <source>
        <strain evidence="4">JCM 7356</strain>
    </source>
</reference>